<dbReference type="InterPro" id="IPR052895">
    <property type="entry name" value="HetReg/Transcr_Mod"/>
</dbReference>
<dbReference type="AlphaFoldDB" id="A0AAV9GUI9"/>
<reference evidence="2" key="2">
    <citation type="submission" date="2023-05" db="EMBL/GenBank/DDBJ databases">
        <authorList>
            <consortium name="Lawrence Berkeley National Laboratory"/>
            <person name="Steindorff A."/>
            <person name="Hensen N."/>
            <person name="Bonometti L."/>
            <person name="Westerberg I."/>
            <person name="Brannstrom I.O."/>
            <person name="Guillou S."/>
            <person name="Cros-Aarteil S."/>
            <person name="Calhoun S."/>
            <person name="Haridas S."/>
            <person name="Kuo A."/>
            <person name="Mondo S."/>
            <person name="Pangilinan J."/>
            <person name="Riley R."/>
            <person name="Labutti K."/>
            <person name="Andreopoulos B."/>
            <person name="Lipzen A."/>
            <person name="Chen C."/>
            <person name="Yanf M."/>
            <person name="Daum C."/>
            <person name="Ng V."/>
            <person name="Clum A."/>
            <person name="Ohm R."/>
            <person name="Martin F."/>
            <person name="Silar P."/>
            <person name="Natvig D."/>
            <person name="Lalanne C."/>
            <person name="Gautier V."/>
            <person name="Ament-Velasquez S.L."/>
            <person name="Kruys A."/>
            <person name="Hutchinson M.I."/>
            <person name="Powell A.J."/>
            <person name="Barry K."/>
            <person name="Miller A.N."/>
            <person name="Grigoriev I.V."/>
            <person name="Debuchy R."/>
            <person name="Gladieux P."/>
            <person name="Thoren M.H."/>
            <person name="Johannesson H."/>
        </authorList>
    </citation>
    <scope>NUCLEOTIDE SEQUENCE</scope>
    <source>
        <strain evidence="2">PSN243</strain>
    </source>
</reference>
<dbReference type="PANTHER" id="PTHR24148">
    <property type="entry name" value="ANKYRIN REPEAT DOMAIN-CONTAINING PROTEIN 39 HOMOLOG-RELATED"/>
    <property type="match status" value="1"/>
</dbReference>
<evidence type="ECO:0000259" key="1">
    <source>
        <dbReference type="Pfam" id="PF06985"/>
    </source>
</evidence>
<name>A0AAV9GUI9_9PEZI</name>
<proteinExistence type="predicted"/>
<dbReference type="InterPro" id="IPR010730">
    <property type="entry name" value="HET"/>
</dbReference>
<evidence type="ECO:0000313" key="3">
    <source>
        <dbReference type="Proteomes" id="UP001321760"/>
    </source>
</evidence>
<keyword evidence="3" id="KW-1185">Reference proteome</keyword>
<accession>A0AAV9GUI9</accession>
<protein>
    <submittedName>
        <fullName evidence="2">Heterokaryon incompatibility protein-domain-containing protein</fullName>
    </submittedName>
</protein>
<comment type="caution">
    <text evidence="2">The sequence shown here is derived from an EMBL/GenBank/DDBJ whole genome shotgun (WGS) entry which is preliminary data.</text>
</comment>
<sequence length="518" mass="57744">MTFYQPLQQRQLRLLRLLPGKWSDPIPCSLEVVSLDANPSYAALSYTWGDATDTVPITLDGQSWHVTRSLHDFFRQIRELLSGTTATADNDVGGQTGYATLTGLRLWADALCINQVDTAEKQMQIPLMGTVYRKVEMVHVWLGVSPRGPGEDARLKAVGDAVFRAEGWLNQQATRAALEGIDPGDVAEAVVGEVRVIQEAALASQLRLLLRYDGRYQATVPHDMLYGLLGLAQAGDVALPDSLLPDYTKPLHVVYREYTTALIRATSDIRFIFRTTSGLPDNPSWVPDFRSPVSQAQEERKGGAIIPGLDADDITVKAQVSRDDSILTVRMRPVGYVVKFYRGVSRPATTRRASVSKSLREMEAFLCECARLTGVSYDEIFQEWALTSLLKEAASNSQLRKTLMEYGMLTQNLYRALVQEIGLDDEEFQTHVGGSQLDTLIRLATQKWVATGDGRLFHVYRIDVEFEKGDRLFSLGDKSWVAVLREDRCRAGKYVLMGDALARREMSLDAGELEVEIC</sequence>
<organism evidence="2 3">
    <name type="scientific">Podospora aff. communis PSN243</name>
    <dbReference type="NCBI Taxonomy" id="3040156"/>
    <lineage>
        <taxon>Eukaryota</taxon>
        <taxon>Fungi</taxon>
        <taxon>Dikarya</taxon>
        <taxon>Ascomycota</taxon>
        <taxon>Pezizomycotina</taxon>
        <taxon>Sordariomycetes</taxon>
        <taxon>Sordariomycetidae</taxon>
        <taxon>Sordariales</taxon>
        <taxon>Podosporaceae</taxon>
        <taxon>Podospora</taxon>
    </lineage>
</organism>
<dbReference type="Proteomes" id="UP001321760">
    <property type="component" value="Unassembled WGS sequence"/>
</dbReference>
<dbReference type="PANTHER" id="PTHR24148:SF64">
    <property type="entry name" value="HETEROKARYON INCOMPATIBILITY DOMAIN-CONTAINING PROTEIN"/>
    <property type="match status" value="1"/>
</dbReference>
<reference evidence="2" key="1">
    <citation type="journal article" date="2023" name="Mol. Phylogenet. Evol.">
        <title>Genome-scale phylogeny and comparative genomics of the fungal order Sordariales.</title>
        <authorList>
            <person name="Hensen N."/>
            <person name="Bonometti L."/>
            <person name="Westerberg I."/>
            <person name="Brannstrom I.O."/>
            <person name="Guillou S."/>
            <person name="Cros-Aarteil S."/>
            <person name="Calhoun S."/>
            <person name="Haridas S."/>
            <person name="Kuo A."/>
            <person name="Mondo S."/>
            <person name="Pangilinan J."/>
            <person name="Riley R."/>
            <person name="LaButti K."/>
            <person name="Andreopoulos B."/>
            <person name="Lipzen A."/>
            <person name="Chen C."/>
            <person name="Yan M."/>
            <person name="Daum C."/>
            <person name="Ng V."/>
            <person name="Clum A."/>
            <person name="Steindorff A."/>
            <person name="Ohm R.A."/>
            <person name="Martin F."/>
            <person name="Silar P."/>
            <person name="Natvig D.O."/>
            <person name="Lalanne C."/>
            <person name="Gautier V."/>
            <person name="Ament-Velasquez S.L."/>
            <person name="Kruys A."/>
            <person name="Hutchinson M.I."/>
            <person name="Powell A.J."/>
            <person name="Barry K."/>
            <person name="Miller A.N."/>
            <person name="Grigoriev I.V."/>
            <person name="Debuchy R."/>
            <person name="Gladieux P."/>
            <person name="Hiltunen Thoren M."/>
            <person name="Johannesson H."/>
        </authorList>
    </citation>
    <scope>NUCLEOTIDE SEQUENCE</scope>
    <source>
        <strain evidence="2">PSN243</strain>
    </source>
</reference>
<dbReference type="EMBL" id="MU865926">
    <property type="protein sequence ID" value="KAK4451991.1"/>
    <property type="molecule type" value="Genomic_DNA"/>
</dbReference>
<evidence type="ECO:0000313" key="2">
    <source>
        <dbReference type="EMBL" id="KAK4451991.1"/>
    </source>
</evidence>
<feature type="domain" description="Heterokaryon incompatibility" evidence="1">
    <location>
        <begin position="41"/>
        <end position="145"/>
    </location>
</feature>
<dbReference type="Pfam" id="PF06985">
    <property type="entry name" value="HET"/>
    <property type="match status" value="1"/>
</dbReference>
<gene>
    <name evidence="2" type="ORF">QBC34DRAFT_457750</name>
</gene>